<proteinExistence type="predicted"/>
<evidence type="ECO:0000313" key="3">
    <source>
        <dbReference type="EMBL" id="RDB21767.1"/>
    </source>
</evidence>
<feature type="region of interest" description="Disordered" evidence="1">
    <location>
        <begin position="106"/>
        <end position="131"/>
    </location>
</feature>
<gene>
    <name evidence="3" type="ORF">Hypma_011097</name>
</gene>
<keyword evidence="2" id="KW-1133">Transmembrane helix</keyword>
<organism evidence="3 4">
    <name type="scientific">Hypsizygus marmoreus</name>
    <name type="common">White beech mushroom</name>
    <name type="synonym">Agaricus marmoreus</name>
    <dbReference type="NCBI Taxonomy" id="39966"/>
    <lineage>
        <taxon>Eukaryota</taxon>
        <taxon>Fungi</taxon>
        <taxon>Dikarya</taxon>
        <taxon>Basidiomycota</taxon>
        <taxon>Agaricomycotina</taxon>
        <taxon>Agaricomycetes</taxon>
        <taxon>Agaricomycetidae</taxon>
        <taxon>Agaricales</taxon>
        <taxon>Tricholomatineae</taxon>
        <taxon>Lyophyllaceae</taxon>
        <taxon>Hypsizygus</taxon>
    </lineage>
</organism>
<sequence>MSSSKSNGQLNLDPGAPPRRKSISGCKCLLLTVGIVTLLGIGVFVLIFLATTARSLLMPHRELYHNTSLENLTHRGSVVQPLITREQTFDLAATVWLRTSEKGTHRDGELRAEDKGKEELGKASREEEDDSLVETPLYSNIVFRGVRLTDKNLATTVNFSVPTSIFRNANLTNYDLRGSIVLVPTPPSMLDHLFNYSTWLPDTIDALPVRSWPFPLGSADRGDKTLADKAMESFGVSIPLIQFNGIQSQCMKSDDRDIAEDSTDDEDDIDIEDLSDPVVPKPKNPSVPSSLRTTNGQPSLKSHPYIVTRTQIRVVDETKLFQRKAYLKAHIKLKESSCGQKALAPPNFFLCERKYGTNGHWETQLQLRVLNETTGKTHTEWAYAPYISVSTFAFGQKDLVAIPVNRLTCSSGSKASDPVPETDSVDVSWKLSYSGRTPGKLVLAEMSETPKWYSFNETEYAQRKAHGEAELSNGIFGHKFDEKSHPRRRFSLMTLQTFLYPVIFILDVRYWFTCKSTVSISIPGTIVISASRIIEELAGVITKGQDQKISIPGWLGAFLFSFATQLVVPLLMLKAVARVEFSWWKDTTWIPVIQRAGATHSERASERLEAQLSWHFKIGLFLSLLANGYLLSPQKYHIIPAVFPDPTATKPDLGILSSLVDALYLTGYILQLLMNWRSQTFAGSYRLTAVLMAIMCGTVLAEYMPALVGTFDLRPALSAYTVVGFALDVVNVWQALTLRRVPLSHDLDEGHIE</sequence>
<accession>A0A369JMI6</accession>
<feature type="transmembrane region" description="Helical" evidence="2">
    <location>
        <begin position="717"/>
        <end position="736"/>
    </location>
</feature>
<dbReference type="EMBL" id="LUEZ02000053">
    <property type="protein sequence ID" value="RDB21767.1"/>
    <property type="molecule type" value="Genomic_DNA"/>
</dbReference>
<keyword evidence="4" id="KW-1185">Reference proteome</keyword>
<dbReference type="AlphaFoldDB" id="A0A369JMI6"/>
<reference evidence="3" key="1">
    <citation type="submission" date="2018-04" db="EMBL/GenBank/DDBJ databases">
        <title>Whole genome sequencing of Hypsizygus marmoreus.</title>
        <authorList>
            <person name="Choi I.-G."/>
            <person name="Min B."/>
            <person name="Kim J.-G."/>
            <person name="Kim S."/>
            <person name="Oh Y.-L."/>
            <person name="Kong W.-S."/>
            <person name="Park H."/>
            <person name="Jeong J."/>
            <person name="Song E.-S."/>
        </authorList>
    </citation>
    <scope>NUCLEOTIDE SEQUENCE [LARGE SCALE GENOMIC DNA]</scope>
    <source>
        <strain evidence="3">51987-8</strain>
    </source>
</reference>
<protein>
    <submittedName>
        <fullName evidence="3">Uncharacterized protein</fullName>
    </submittedName>
</protein>
<feature type="transmembrane region" description="Helical" evidence="2">
    <location>
        <begin position="551"/>
        <end position="573"/>
    </location>
</feature>
<dbReference type="OrthoDB" id="2548253at2759"/>
<feature type="compositionally biased region" description="Acidic residues" evidence="1">
    <location>
        <begin position="257"/>
        <end position="275"/>
    </location>
</feature>
<name>A0A369JMI6_HYPMA</name>
<keyword evidence="2" id="KW-0812">Transmembrane</keyword>
<comment type="caution">
    <text evidence="3">The sequence shown here is derived from an EMBL/GenBank/DDBJ whole genome shotgun (WGS) entry which is preliminary data.</text>
</comment>
<feature type="region of interest" description="Disordered" evidence="1">
    <location>
        <begin position="252"/>
        <end position="300"/>
    </location>
</feature>
<dbReference type="InParanoid" id="A0A369JMI6"/>
<keyword evidence="2" id="KW-0472">Membrane</keyword>
<feature type="compositionally biased region" description="Polar residues" evidence="1">
    <location>
        <begin position="291"/>
        <end position="300"/>
    </location>
</feature>
<feature type="transmembrane region" description="Helical" evidence="2">
    <location>
        <begin position="685"/>
        <end position="705"/>
    </location>
</feature>
<feature type="transmembrane region" description="Helical" evidence="2">
    <location>
        <begin position="653"/>
        <end position="673"/>
    </location>
</feature>
<dbReference type="Proteomes" id="UP000076154">
    <property type="component" value="Unassembled WGS sequence"/>
</dbReference>
<feature type="compositionally biased region" description="Basic and acidic residues" evidence="1">
    <location>
        <begin position="106"/>
        <end position="125"/>
    </location>
</feature>
<evidence type="ECO:0000256" key="2">
    <source>
        <dbReference type="SAM" id="Phobius"/>
    </source>
</evidence>
<evidence type="ECO:0000313" key="4">
    <source>
        <dbReference type="Proteomes" id="UP000076154"/>
    </source>
</evidence>
<evidence type="ECO:0000256" key="1">
    <source>
        <dbReference type="SAM" id="MobiDB-lite"/>
    </source>
</evidence>
<feature type="transmembrane region" description="Helical" evidence="2">
    <location>
        <begin position="28"/>
        <end position="50"/>
    </location>
</feature>